<comment type="similarity">
    <text evidence="2">Belongs to the Orn/Lys/Arg decarboxylase class-I family.</text>
</comment>
<dbReference type="InterPro" id="IPR036633">
    <property type="entry name" value="Prn/Lys/Arg_de-COase_C_sf"/>
</dbReference>
<keyword evidence="5" id="KW-0456">Lyase</keyword>
<keyword evidence="9" id="KW-1185">Reference proteome</keyword>
<gene>
    <name evidence="8" type="ORF">B0I26_11856</name>
</gene>
<dbReference type="Proteomes" id="UP000248555">
    <property type="component" value="Unassembled WGS sequence"/>
</dbReference>
<evidence type="ECO:0000313" key="8">
    <source>
        <dbReference type="EMBL" id="RAK16585.1"/>
    </source>
</evidence>
<dbReference type="SUPFAM" id="SSF55904">
    <property type="entry name" value="Ornithine decarboxylase C-terminal domain"/>
    <property type="match status" value="1"/>
</dbReference>
<feature type="domain" description="Orn/Lys/Arg decarboxylases family 1 pyridoxal-P attachment site" evidence="6">
    <location>
        <begin position="7"/>
        <end position="310"/>
    </location>
</feature>
<proteinExistence type="inferred from homology"/>
<evidence type="ECO:0000313" key="9">
    <source>
        <dbReference type="Proteomes" id="UP000248555"/>
    </source>
</evidence>
<dbReference type="OrthoDB" id="9815233at2"/>
<evidence type="ECO:0000256" key="5">
    <source>
        <dbReference type="ARBA" id="ARBA00023239"/>
    </source>
</evidence>
<dbReference type="GO" id="GO:0016831">
    <property type="term" value="F:carboxy-lyase activity"/>
    <property type="evidence" value="ECO:0007669"/>
    <property type="project" value="UniProtKB-KW"/>
</dbReference>
<dbReference type="InterPro" id="IPR015421">
    <property type="entry name" value="PyrdxlP-dep_Trfase_major"/>
</dbReference>
<accession>A0A327Y9X1</accession>
<dbReference type="SUPFAM" id="SSF53383">
    <property type="entry name" value="PLP-dependent transferases"/>
    <property type="match status" value="1"/>
</dbReference>
<dbReference type="Gene3D" id="3.90.105.10">
    <property type="entry name" value="Molybdopterin biosynthesis moea protein, domain 2"/>
    <property type="match status" value="1"/>
</dbReference>
<keyword evidence="3" id="KW-0210">Decarboxylase</keyword>
<evidence type="ECO:0000256" key="3">
    <source>
        <dbReference type="ARBA" id="ARBA00022793"/>
    </source>
</evidence>
<feature type="domain" description="Orn/Lys/Arg decarboxylase C-terminal" evidence="7">
    <location>
        <begin position="374"/>
        <end position="457"/>
    </location>
</feature>
<dbReference type="PANTHER" id="PTHR43277:SF3">
    <property type="entry name" value="DECARBOXYLASE, PUTATIVE-RELATED"/>
    <property type="match status" value="1"/>
</dbReference>
<dbReference type="InterPro" id="IPR000310">
    <property type="entry name" value="Orn/Lys/Arg_deCO2ase_major_dom"/>
</dbReference>
<evidence type="ECO:0000259" key="7">
    <source>
        <dbReference type="Pfam" id="PF03711"/>
    </source>
</evidence>
<dbReference type="Pfam" id="PF01276">
    <property type="entry name" value="OKR_DC_1"/>
    <property type="match status" value="1"/>
</dbReference>
<comment type="cofactor">
    <cofactor evidence="1">
        <name>pyridoxal 5'-phosphate</name>
        <dbReference type="ChEBI" id="CHEBI:597326"/>
    </cofactor>
</comment>
<evidence type="ECO:0000256" key="2">
    <source>
        <dbReference type="ARBA" id="ARBA00010671"/>
    </source>
</evidence>
<dbReference type="PANTHER" id="PTHR43277">
    <property type="entry name" value="ARGININE DECARBOXYLASE"/>
    <property type="match status" value="1"/>
</dbReference>
<dbReference type="InterPro" id="IPR015424">
    <property type="entry name" value="PyrdxlP-dep_Trfase"/>
</dbReference>
<dbReference type="Pfam" id="PF03711">
    <property type="entry name" value="OKR_DC_1_C"/>
    <property type="match status" value="1"/>
</dbReference>
<evidence type="ECO:0000256" key="1">
    <source>
        <dbReference type="ARBA" id="ARBA00001933"/>
    </source>
</evidence>
<name>A0A327Y9X1_9BACL</name>
<dbReference type="InterPro" id="IPR052357">
    <property type="entry name" value="Orn_Lys_Arg_decarboxylase-I"/>
</dbReference>
<dbReference type="CDD" id="cd00615">
    <property type="entry name" value="Orn_deC_like"/>
    <property type="match status" value="1"/>
</dbReference>
<reference evidence="8 9" key="1">
    <citation type="submission" date="2018-06" db="EMBL/GenBank/DDBJ databases">
        <title>Genomic Encyclopedia of Type Strains, Phase III (KMG-III): the genomes of soil and plant-associated and newly described type strains.</title>
        <authorList>
            <person name="Whitman W."/>
        </authorList>
    </citation>
    <scope>NUCLEOTIDE SEQUENCE [LARGE SCALE GENOMIC DNA]</scope>
    <source>
        <strain evidence="8 9">CGMCC 1.8979</strain>
    </source>
</reference>
<dbReference type="AlphaFoldDB" id="A0A327Y9X1"/>
<organism evidence="8 9">
    <name type="scientific">Paranoxybacillus vitaminiphilus</name>
    <dbReference type="NCBI Taxonomy" id="581036"/>
    <lineage>
        <taxon>Bacteria</taxon>
        <taxon>Bacillati</taxon>
        <taxon>Bacillota</taxon>
        <taxon>Bacilli</taxon>
        <taxon>Bacillales</taxon>
        <taxon>Anoxybacillaceae</taxon>
        <taxon>Paranoxybacillus</taxon>
    </lineage>
</organism>
<keyword evidence="4" id="KW-0663">Pyridoxal phosphate</keyword>
<comment type="caution">
    <text evidence="8">The sequence shown here is derived from an EMBL/GenBank/DDBJ whole genome shotgun (WGS) entry which is preliminary data.</text>
</comment>
<evidence type="ECO:0000259" key="6">
    <source>
        <dbReference type="Pfam" id="PF01276"/>
    </source>
</evidence>
<dbReference type="Gene3D" id="3.40.640.10">
    <property type="entry name" value="Type I PLP-dependent aspartate aminotransferase-like (Major domain)"/>
    <property type="match status" value="1"/>
</dbReference>
<evidence type="ECO:0000256" key="4">
    <source>
        <dbReference type="ARBA" id="ARBA00022898"/>
    </source>
</evidence>
<dbReference type="RefSeq" id="WP_111646251.1">
    <property type="nucleotide sequence ID" value="NZ_QLMH01000018.1"/>
</dbReference>
<dbReference type="InterPro" id="IPR008286">
    <property type="entry name" value="Prn/Lys/Arg_de-COase_C"/>
</dbReference>
<sequence length="478" mass="53496">MNRQQQTPLYTALKHHSLLNPISFHVPGHKYGTVFTDMGKEDYKHLLHIDVTELNGLDDLHQPESVIAEAQMLAAEFFGVQKTFFLVNGSTSGNLTMIFAVCEENKKIIVQRNCHKSIINGLQLVGAEPVFISPEFDRDVCVASYVSYNTIKETIERHPNAAALILTNPNYYGMAIDLTEIVKLAHSYRIPVLVDEAHGAHFALGTPFPKTAVACGADLVVQSAHKTLPAMTMGSYLHFNSQLVDEEKVKYFLQVFQSSSPSYPIMASLDLARNYLANLSQEDINQISKEIERFKGLLKEIECIAVAESADPVVTTDLLKITVQTRSSLSGYQLQSLLEKEGIFTELADPFNVLFVYPLALLENFGEVSKKIKHALRGIKYDSSYIHLLRPYTLPRVSQSYSYKKLKNLPTRVVSLENAEGLVAAEMLIPYPPGIPVLFIGEIITKEHIELIHYLKNSGSRFQGGKFLSSNQLKVFKM</sequence>
<dbReference type="EMBL" id="QLMH01000018">
    <property type="protein sequence ID" value="RAK16585.1"/>
    <property type="molecule type" value="Genomic_DNA"/>
</dbReference>
<protein>
    <submittedName>
        <fullName evidence="8">Arginine/lysine/ornithine decarboxylase</fullName>
    </submittedName>
</protein>